<dbReference type="SUPFAM" id="SSF48371">
    <property type="entry name" value="ARM repeat"/>
    <property type="match status" value="1"/>
</dbReference>
<evidence type="ECO:0000313" key="2">
    <source>
        <dbReference type="Proteomes" id="UP000541352"/>
    </source>
</evidence>
<dbReference type="InterPro" id="IPR014825">
    <property type="entry name" value="DNA_alkylation"/>
</dbReference>
<accession>A0A7W5ZT40</accession>
<dbReference type="AlphaFoldDB" id="A0A7W5ZT40"/>
<evidence type="ECO:0000313" key="1">
    <source>
        <dbReference type="EMBL" id="MBB3841249.1"/>
    </source>
</evidence>
<reference evidence="1 2" key="1">
    <citation type="submission" date="2020-08" db="EMBL/GenBank/DDBJ databases">
        <title>Genomic Encyclopedia of Type Strains, Phase IV (KMG-IV): sequencing the most valuable type-strain genomes for metagenomic binning, comparative biology and taxonomic classification.</title>
        <authorList>
            <person name="Goeker M."/>
        </authorList>
    </citation>
    <scope>NUCLEOTIDE SEQUENCE [LARGE SCALE GENOMIC DNA]</scope>
    <source>
        <strain evidence="1 2">DSM 17976</strain>
    </source>
</reference>
<keyword evidence="2" id="KW-1185">Reference proteome</keyword>
<dbReference type="PANTHER" id="PTHR34070">
    <property type="entry name" value="ARMADILLO-TYPE FOLD"/>
    <property type="match status" value="1"/>
</dbReference>
<proteinExistence type="predicted"/>
<name>A0A7W5ZT40_9BACT</name>
<comment type="caution">
    <text evidence="1">The sequence shown here is derived from an EMBL/GenBank/DDBJ whole genome shotgun (WGS) entry which is preliminary data.</text>
</comment>
<sequence>MTGIDSIQKELYSLGSPEKAAFLSRFFKTGKGQYGEGDLFLGITMPEIRSVVAKYAYLSILEWQALLSSPYHEIRMASLIGLMKHFQKSKKDPAAQKQIFDFYLSHLDYINNWDLVDVTCRDIVGAYLLKQDRNILYDLAQRPHLWAQRVAMVSTWYFIKHNQFSDTLRIAELLLTHSHDLIHKAVGWMLREVGKRDELVLEEFLDTHTKQMPRTALRYAIERFPESKRKYYLSL</sequence>
<dbReference type="Proteomes" id="UP000541352">
    <property type="component" value="Unassembled WGS sequence"/>
</dbReference>
<gene>
    <name evidence="1" type="ORF">FHS57_005271</name>
</gene>
<dbReference type="RefSeq" id="WP_183978783.1">
    <property type="nucleotide sequence ID" value="NZ_JACIBY010000015.1"/>
</dbReference>
<dbReference type="CDD" id="cd06561">
    <property type="entry name" value="AlkD_like"/>
    <property type="match status" value="1"/>
</dbReference>
<dbReference type="Gene3D" id="1.25.10.90">
    <property type="match status" value="1"/>
</dbReference>
<dbReference type="EMBL" id="JACIBY010000015">
    <property type="protein sequence ID" value="MBB3841249.1"/>
    <property type="molecule type" value="Genomic_DNA"/>
</dbReference>
<dbReference type="InterPro" id="IPR016024">
    <property type="entry name" value="ARM-type_fold"/>
</dbReference>
<dbReference type="PANTHER" id="PTHR34070:SF1">
    <property type="entry name" value="DNA ALKYLATION REPAIR PROTEIN"/>
    <property type="match status" value="1"/>
</dbReference>
<protein>
    <submittedName>
        <fullName evidence="1">3-methyladenine DNA glycosylase AlkD</fullName>
    </submittedName>
</protein>
<organism evidence="1 2">
    <name type="scientific">Runella defluvii</name>
    <dbReference type="NCBI Taxonomy" id="370973"/>
    <lineage>
        <taxon>Bacteria</taxon>
        <taxon>Pseudomonadati</taxon>
        <taxon>Bacteroidota</taxon>
        <taxon>Cytophagia</taxon>
        <taxon>Cytophagales</taxon>
        <taxon>Spirosomataceae</taxon>
        <taxon>Runella</taxon>
    </lineage>
</organism>
<dbReference type="Pfam" id="PF08713">
    <property type="entry name" value="DNA_alkylation"/>
    <property type="match status" value="1"/>
</dbReference>